<comment type="caution">
    <text evidence="2">The sequence shown here is derived from an EMBL/GenBank/DDBJ whole genome shotgun (WGS) entry which is preliminary data.</text>
</comment>
<dbReference type="InterPro" id="IPR016181">
    <property type="entry name" value="Acyl_CoA_acyltransferase"/>
</dbReference>
<keyword evidence="3" id="KW-1185">Reference proteome</keyword>
<dbReference type="InterPro" id="IPR000182">
    <property type="entry name" value="GNAT_dom"/>
</dbReference>
<sequence length="173" mass="19286">MSKYVRAATSADLPAMLAIINAGRQALATDQIPQWQGTYPATPDLQADLDAGRAWVLIVDGQITGTAALLTTSDPNYTQIYQGSWAPHTDDHYTSIHRIAIASGFHGQHLADFFFSNLMTLSYQQGFHQLRIDTHSLNQRMQHVITKAGFTYRGIVYMDGDAQDQRKAYQILL</sequence>
<accession>A0ABW1R1N9</accession>
<organism evidence="2 3">
    <name type="scientific">Lactiplantibacillus dongliensis</name>
    <dbReference type="NCBI Taxonomy" id="2559919"/>
    <lineage>
        <taxon>Bacteria</taxon>
        <taxon>Bacillati</taxon>
        <taxon>Bacillota</taxon>
        <taxon>Bacilli</taxon>
        <taxon>Lactobacillales</taxon>
        <taxon>Lactobacillaceae</taxon>
        <taxon>Lactiplantibacillus</taxon>
    </lineage>
</organism>
<name>A0ABW1R1N9_9LACO</name>
<evidence type="ECO:0000259" key="1">
    <source>
        <dbReference type="PROSITE" id="PS51186"/>
    </source>
</evidence>
<dbReference type="EC" id="2.3.-.-" evidence="2"/>
<feature type="domain" description="N-acetyltransferase" evidence="1">
    <location>
        <begin position="3"/>
        <end position="173"/>
    </location>
</feature>
<dbReference type="RefSeq" id="WP_137639982.1">
    <property type="nucleotide sequence ID" value="NZ_BJDK01000012.1"/>
</dbReference>
<dbReference type="EMBL" id="JBHSSD010000012">
    <property type="protein sequence ID" value="MFC6163743.1"/>
    <property type="molecule type" value="Genomic_DNA"/>
</dbReference>
<gene>
    <name evidence="2" type="ORF">ACFP3T_03535</name>
</gene>
<proteinExistence type="predicted"/>
<dbReference type="GO" id="GO:0016746">
    <property type="term" value="F:acyltransferase activity"/>
    <property type="evidence" value="ECO:0007669"/>
    <property type="project" value="UniProtKB-KW"/>
</dbReference>
<dbReference type="PROSITE" id="PS51186">
    <property type="entry name" value="GNAT"/>
    <property type="match status" value="1"/>
</dbReference>
<dbReference type="Gene3D" id="3.40.630.30">
    <property type="match status" value="1"/>
</dbReference>
<dbReference type="Pfam" id="PF00583">
    <property type="entry name" value="Acetyltransf_1"/>
    <property type="match status" value="1"/>
</dbReference>
<keyword evidence="2" id="KW-0012">Acyltransferase</keyword>
<reference evidence="3" key="1">
    <citation type="journal article" date="2019" name="Int. J. Syst. Evol. Microbiol.">
        <title>The Global Catalogue of Microorganisms (GCM) 10K type strain sequencing project: providing services to taxonomists for standard genome sequencing and annotation.</title>
        <authorList>
            <consortium name="The Broad Institute Genomics Platform"/>
            <consortium name="The Broad Institute Genome Sequencing Center for Infectious Disease"/>
            <person name="Wu L."/>
            <person name="Ma J."/>
        </authorList>
    </citation>
    <scope>NUCLEOTIDE SEQUENCE [LARGE SCALE GENOMIC DNA]</scope>
    <source>
        <strain evidence="3">CCM 8932</strain>
    </source>
</reference>
<keyword evidence="2" id="KW-0808">Transferase</keyword>
<dbReference type="Proteomes" id="UP001596253">
    <property type="component" value="Unassembled WGS sequence"/>
</dbReference>
<dbReference type="SUPFAM" id="SSF55729">
    <property type="entry name" value="Acyl-CoA N-acyltransferases (Nat)"/>
    <property type="match status" value="1"/>
</dbReference>
<evidence type="ECO:0000313" key="3">
    <source>
        <dbReference type="Proteomes" id="UP001596253"/>
    </source>
</evidence>
<protein>
    <submittedName>
        <fullName evidence="2">GNAT family N-acetyltransferase</fullName>
        <ecNumber evidence="2">2.3.-.-</ecNumber>
    </submittedName>
</protein>
<evidence type="ECO:0000313" key="2">
    <source>
        <dbReference type="EMBL" id="MFC6163743.1"/>
    </source>
</evidence>